<proteinExistence type="predicted"/>
<keyword evidence="1" id="KW-0472">Membrane</keyword>
<keyword evidence="3" id="KW-1185">Reference proteome</keyword>
<keyword evidence="1" id="KW-1133">Transmembrane helix</keyword>
<reference evidence="3" key="1">
    <citation type="submission" date="2017-01" db="EMBL/GenBank/DDBJ databases">
        <authorList>
            <person name="Varghese N."/>
            <person name="Submissions S."/>
        </authorList>
    </citation>
    <scope>NUCLEOTIDE SEQUENCE [LARGE SCALE GENOMIC DNA]</scope>
    <source>
        <strain evidence="3">DSM 46698</strain>
    </source>
</reference>
<name>A0A1N7JRB8_9BACT</name>
<accession>A0A1N7JRB8</accession>
<evidence type="ECO:0000313" key="2">
    <source>
        <dbReference type="EMBL" id="SIS51855.1"/>
    </source>
</evidence>
<evidence type="ECO:0000256" key="1">
    <source>
        <dbReference type="SAM" id="Phobius"/>
    </source>
</evidence>
<dbReference type="OrthoDB" id="837183at2"/>
<sequence length="200" mass="23363">MAKNDTLTPEMLKILKIFGLGSLLFVVVLSFFDGRRANNSGKEISILSITDAERLYFNNVRGIYYDQENRADAKMVVYRFGKRIEGADHPILNLSILINRVKNEAYIYLEPSWGLDDFKIRIEVAQRIDTLSFSQGDKFSHFEFVQQLYPYLSENSYFTLWDGSEWRPILQDDKERDALRIPIKDFLRLINVEADGFEKD</sequence>
<protein>
    <submittedName>
        <fullName evidence="2">Uncharacterized protein</fullName>
    </submittedName>
</protein>
<dbReference type="RefSeq" id="WP_076497665.1">
    <property type="nucleotide sequence ID" value="NZ_FTOP01000001.1"/>
</dbReference>
<evidence type="ECO:0000313" key="3">
    <source>
        <dbReference type="Proteomes" id="UP000186026"/>
    </source>
</evidence>
<organism evidence="2 3">
    <name type="scientific">Belliella pelovolcani</name>
    <dbReference type="NCBI Taxonomy" id="529505"/>
    <lineage>
        <taxon>Bacteria</taxon>
        <taxon>Pseudomonadati</taxon>
        <taxon>Bacteroidota</taxon>
        <taxon>Cytophagia</taxon>
        <taxon>Cytophagales</taxon>
        <taxon>Cyclobacteriaceae</taxon>
        <taxon>Belliella</taxon>
    </lineage>
</organism>
<dbReference type="STRING" id="529505.SAMN05421761_101210"/>
<dbReference type="Proteomes" id="UP000186026">
    <property type="component" value="Unassembled WGS sequence"/>
</dbReference>
<dbReference type="EMBL" id="FTOP01000001">
    <property type="protein sequence ID" value="SIS51855.1"/>
    <property type="molecule type" value="Genomic_DNA"/>
</dbReference>
<gene>
    <name evidence="2" type="ORF">SAMN05421761_101210</name>
</gene>
<dbReference type="AlphaFoldDB" id="A0A1N7JRB8"/>
<keyword evidence="1" id="KW-0812">Transmembrane</keyword>
<feature type="transmembrane region" description="Helical" evidence="1">
    <location>
        <begin position="14"/>
        <end position="32"/>
    </location>
</feature>